<reference evidence="7 8" key="1">
    <citation type="submission" date="2007-01" db="EMBL/GenBank/DDBJ databases">
        <authorList>
            <person name="Haygood M."/>
            <person name="Podell S."/>
            <person name="Anderson C."/>
            <person name="Hopkinson B."/>
            <person name="Roe K."/>
            <person name="Barbeau K."/>
            <person name="Gaasterland T."/>
            <person name="Ferriera S."/>
            <person name="Johnson J."/>
            <person name="Kravitz S."/>
            <person name="Beeson K."/>
            <person name="Sutton G."/>
            <person name="Rogers Y.-H."/>
            <person name="Friedman R."/>
            <person name="Frazier M."/>
            <person name="Venter J.C."/>
        </authorList>
    </citation>
    <scope>NUCLEOTIDE SEQUENCE [LARGE SCALE GENOMIC DNA]</scope>
    <source>
        <strain evidence="7 8">ATCC 23134</strain>
    </source>
</reference>
<dbReference type="GO" id="GO:0016791">
    <property type="term" value="F:phosphatase activity"/>
    <property type="evidence" value="ECO:0007669"/>
    <property type="project" value="TreeGrafter"/>
</dbReference>
<keyword evidence="2" id="KW-0175">Coiled coil</keyword>
<organism evidence="7 8">
    <name type="scientific">Microscilla marina ATCC 23134</name>
    <dbReference type="NCBI Taxonomy" id="313606"/>
    <lineage>
        <taxon>Bacteria</taxon>
        <taxon>Pseudomonadati</taxon>
        <taxon>Bacteroidota</taxon>
        <taxon>Cytophagia</taxon>
        <taxon>Cytophagales</taxon>
        <taxon>Microscillaceae</taxon>
        <taxon>Microscilla</taxon>
    </lineage>
</organism>
<evidence type="ECO:0000313" key="7">
    <source>
        <dbReference type="EMBL" id="EAY27738.1"/>
    </source>
</evidence>
<keyword evidence="3" id="KW-0812">Transmembrane</keyword>
<dbReference type="Gene3D" id="3.60.40.10">
    <property type="entry name" value="PPM-type phosphatase domain"/>
    <property type="match status" value="1"/>
</dbReference>
<feature type="transmembrane region" description="Helical" evidence="3">
    <location>
        <begin position="230"/>
        <end position="250"/>
    </location>
</feature>
<dbReference type="InterPro" id="IPR052016">
    <property type="entry name" value="Bact_Sigma-Reg"/>
</dbReference>
<feature type="transmembrane region" description="Helical" evidence="3">
    <location>
        <begin position="322"/>
        <end position="346"/>
    </location>
</feature>
<proteinExistence type="predicted"/>
<dbReference type="Pfam" id="PF07696">
    <property type="entry name" value="7TMR-DISMED2"/>
    <property type="match status" value="1"/>
</dbReference>
<gene>
    <name evidence="7" type="ORF">M23134_03807</name>
</gene>
<dbReference type="Gene3D" id="2.60.40.2380">
    <property type="match status" value="1"/>
</dbReference>
<dbReference type="PANTHER" id="PTHR43156">
    <property type="entry name" value="STAGE II SPORULATION PROTEIN E-RELATED"/>
    <property type="match status" value="1"/>
</dbReference>
<feature type="domain" description="PPM-type phosphatase" evidence="4">
    <location>
        <begin position="554"/>
        <end position="753"/>
    </location>
</feature>
<evidence type="ECO:0000256" key="2">
    <source>
        <dbReference type="SAM" id="Coils"/>
    </source>
</evidence>
<comment type="caution">
    <text evidence="7">The sequence shown here is derived from an EMBL/GenBank/DDBJ whole genome shotgun (WGS) entry which is preliminary data.</text>
</comment>
<keyword evidence="1" id="KW-0378">Hydrolase</keyword>
<feature type="transmembrane region" description="Helical" evidence="3">
    <location>
        <begin position="296"/>
        <end position="316"/>
    </location>
</feature>
<dbReference type="InterPro" id="IPR011623">
    <property type="entry name" value="7TMR_DISM_rcpt_extracell_dom1"/>
</dbReference>
<feature type="transmembrane region" description="Helical" evidence="3">
    <location>
        <begin position="391"/>
        <end position="410"/>
    </location>
</feature>
<feature type="transmembrane region" description="Helical" evidence="3">
    <location>
        <begin position="355"/>
        <end position="379"/>
    </location>
</feature>
<protein>
    <submittedName>
        <fullName evidence="7">Stage II sporulation protein E (SpoIIE)</fullName>
    </submittedName>
</protein>
<dbReference type="AlphaFoldDB" id="A1ZPJ9"/>
<keyword evidence="8" id="KW-1185">Reference proteome</keyword>
<dbReference type="EMBL" id="AAWS01000021">
    <property type="protein sequence ID" value="EAY27738.1"/>
    <property type="molecule type" value="Genomic_DNA"/>
</dbReference>
<dbReference type="InterPro" id="IPR001932">
    <property type="entry name" value="PPM-type_phosphatase-like_dom"/>
</dbReference>
<keyword evidence="3" id="KW-1133">Transmembrane helix</keyword>
<name>A1ZPJ9_MICM2</name>
<evidence type="ECO:0000256" key="1">
    <source>
        <dbReference type="ARBA" id="ARBA00022801"/>
    </source>
</evidence>
<dbReference type="Pfam" id="PF07228">
    <property type="entry name" value="SpoIIE"/>
    <property type="match status" value="1"/>
</dbReference>
<feature type="domain" description="7TM-DISM receptor extracellular" evidence="5">
    <location>
        <begin position="201"/>
        <end position="403"/>
    </location>
</feature>
<dbReference type="InterPro" id="IPR011622">
    <property type="entry name" value="7TMR_DISM_rcpt_extracell_dom2"/>
</dbReference>
<evidence type="ECO:0000259" key="5">
    <source>
        <dbReference type="Pfam" id="PF07695"/>
    </source>
</evidence>
<evidence type="ECO:0000313" key="8">
    <source>
        <dbReference type="Proteomes" id="UP000004095"/>
    </source>
</evidence>
<feature type="transmembrane region" description="Helical" evidence="3">
    <location>
        <begin position="205"/>
        <end position="223"/>
    </location>
</feature>
<feature type="domain" description="7TM-DISM receptor extracellular" evidence="6">
    <location>
        <begin position="51"/>
        <end position="181"/>
    </location>
</feature>
<dbReference type="eggNOG" id="COG2208">
    <property type="taxonomic scope" value="Bacteria"/>
</dbReference>
<feature type="coiled-coil region" evidence="2">
    <location>
        <begin position="411"/>
        <end position="466"/>
    </location>
</feature>
<evidence type="ECO:0000259" key="6">
    <source>
        <dbReference type="Pfam" id="PF07696"/>
    </source>
</evidence>
<dbReference type="Pfam" id="PF07695">
    <property type="entry name" value="7TMR-DISM_7TM"/>
    <property type="match status" value="1"/>
</dbReference>
<dbReference type="InterPro" id="IPR036457">
    <property type="entry name" value="PPM-type-like_dom_sf"/>
</dbReference>
<evidence type="ECO:0000256" key="3">
    <source>
        <dbReference type="SAM" id="Phobius"/>
    </source>
</evidence>
<feature type="transmembrane region" description="Helical" evidence="3">
    <location>
        <begin position="262"/>
        <end position="284"/>
    </location>
</feature>
<sequence>MTHALATYTSLWLIAALLLLNIHLPFAQSTTTSEPLLTLNNSDFDDLDLTPYLQVLADPTHKLSFSDIKHQYNRQFTPLRGYQKPINSNYTYWVKLRLHNTSIRFIKGFLHLGVNDTTHVYIYDHQAAAFQDRQNTGVMIDFKDRLHGLGNWYDQLAEVRLTPQGLYTIYYKIHNYPSQVIDFQTKLVTDQSQQAHNKRQNFTQGVFHGFFWLIFFIAITVFISTKEVVYLLFALQTISFSIGYLPSYGYLSFISHNNIHDYIIWLVASQLAGISYIQFMRVVLHTRQLSKYIDYALVLMIITRLMALFISGVLLYQYKHAVATNMLSIINLVNMVAGITIIVIVYNRGATFAKYLLVGSFLFLAGLTLNSVASLGLITDIEPGLFLQAGILWQNIMFGAGLGHNIYLNFKKEQEAQLKILSLEKNAKRELEQKVAERTQELKKANSEILTQNEELQQQQEEVLSQQDFIATKNKELARTNHKLDSSIRAANNIQQAILPHQSKFDQLLNDYFIIYQPKDVVSGDFYWINPIKTHPHQDTFPRPANPSVLTHTHKVVLAAVDCTGHGVPGAFMSLIGHMLLDRIVNVLKITNPAKILTRLDNEVLNILTKNGVHSDGGMDMSIVVVEKLPDGQTQIDFAGAKSHLVYVDANDATLKEIKGSRRAIGREIKHPLGFENHRLTLPANSLLYLKSDGFTDQNNVKRRKFGTRRLKHTLAKIHHLPLLEQKVFLNTLLERYMRDTEQRDDILLIGVRL</sequence>
<evidence type="ECO:0000259" key="4">
    <source>
        <dbReference type="Pfam" id="PF07228"/>
    </source>
</evidence>
<dbReference type="eggNOG" id="COG2205">
    <property type="taxonomic scope" value="Bacteria"/>
</dbReference>
<dbReference type="RefSeq" id="WP_002699102.1">
    <property type="nucleotide sequence ID" value="NZ_AAWS01000021.1"/>
</dbReference>
<dbReference type="PANTHER" id="PTHR43156:SF9">
    <property type="entry name" value="HAMP DOMAIN-CONTAINING PROTEIN"/>
    <property type="match status" value="1"/>
</dbReference>
<keyword evidence="3" id="KW-0472">Membrane</keyword>
<accession>A1ZPJ9</accession>
<dbReference type="OrthoDB" id="613787at2"/>
<dbReference type="Proteomes" id="UP000004095">
    <property type="component" value="Unassembled WGS sequence"/>
</dbReference>